<dbReference type="SUPFAM" id="SSF52402">
    <property type="entry name" value="Adenine nucleotide alpha hydrolases-like"/>
    <property type="match status" value="1"/>
</dbReference>
<name>A0A1I6GRW7_9EURY</name>
<gene>
    <name evidence="3" type="ORF">SAMN04487947_1568</name>
</gene>
<dbReference type="InterPro" id="IPR014729">
    <property type="entry name" value="Rossmann-like_a/b/a_fold"/>
</dbReference>
<organism evidence="3 4">
    <name type="scientific">Halogeometricum rufum</name>
    <dbReference type="NCBI Taxonomy" id="553469"/>
    <lineage>
        <taxon>Archaea</taxon>
        <taxon>Methanobacteriati</taxon>
        <taxon>Methanobacteriota</taxon>
        <taxon>Stenosarchaea group</taxon>
        <taxon>Halobacteria</taxon>
        <taxon>Halobacteriales</taxon>
        <taxon>Haloferacaceae</taxon>
        <taxon>Halogeometricum</taxon>
    </lineage>
</organism>
<proteinExistence type="inferred from homology"/>
<dbReference type="RefSeq" id="WP_089806165.1">
    <property type="nucleotide sequence ID" value="NZ_FOYT01000001.1"/>
</dbReference>
<evidence type="ECO:0000313" key="3">
    <source>
        <dbReference type="EMBL" id="SFR44876.1"/>
    </source>
</evidence>
<dbReference type="OrthoDB" id="105697at2157"/>
<dbReference type="AlphaFoldDB" id="A0A1I6GRW7"/>
<dbReference type="Proteomes" id="UP000198531">
    <property type="component" value="Unassembled WGS sequence"/>
</dbReference>
<sequence length="144" mass="15305">MYERILVPTDGSECAEAAVDHAVDLASKYDAEVHVLYVVDVRVSGQGEWALDAEAVHEAGQDHGDAVVERVAEGIRSAGVEATTAVRTGIPGNEIRDYAAEAGCDLVVMGTHGRTGIDRYLIGSVAERIVRTADVPVMTVRAED</sequence>
<protein>
    <submittedName>
        <fullName evidence="3">Nucleotide-binding universal stress protein, UspA family</fullName>
    </submittedName>
</protein>
<evidence type="ECO:0000313" key="4">
    <source>
        <dbReference type="Proteomes" id="UP000198531"/>
    </source>
</evidence>
<dbReference type="PANTHER" id="PTHR46268">
    <property type="entry name" value="STRESS RESPONSE PROTEIN NHAX"/>
    <property type="match status" value="1"/>
</dbReference>
<feature type="domain" description="UspA" evidence="2">
    <location>
        <begin position="1"/>
        <end position="141"/>
    </location>
</feature>
<dbReference type="EMBL" id="FOYT01000001">
    <property type="protein sequence ID" value="SFR44876.1"/>
    <property type="molecule type" value="Genomic_DNA"/>
</dbReference>
<evidence type="ECO:0000259" key="2">
    <source>
        <dbReference type="Pfam" id="PF00582"/>
    </source>
</evidence>
<reference evidence="4" key="1">
    <citation type="submission" date="2016-10" db="EMBL/GenBank/DDBJ databases">
        <authorList>
            <person name="Varghese N."/>
            <person name="Submissions S."/>
        </authorList>
    </citation>
    <scope>NUCLEOTIDE SEQUENCE [LARGE SCALE GENOMIC DNA]</scope>
    <source>
        <strain evidence="4">CGMCC 1.7736</strain>
    </source>
</reference>
<keyword evidence="4" id="KW-1185">Reference proteome</keyword>
<dbReference type="Pfam" id="PF00582">
    <property type="entry name" value="Usp"/>
    <property type="match status" value="1"/>
</dbReference>
<accession>A0A1I6GRW7</accession>
<dbReference type="STRING" id="553469.SAMN04487947_1568"/>
<dbReference type="PANTHER" id="PTHR46268:SF6">
    <property type="entry name" value="UNIVERSAL STRESS PROTEIN UP12"/>
    <property type="match status" value="1"/>
</dbReference>
<evidence type="ECO:0000256" key="1">
    <source>
        <dbReference type="ARBA" id="ARBA00008791"/>
    </source>
</evidence>
<dbReference type="PIRSF" id="PIRSF006276">
    <property type="entry name" value="UspA"/>
    <property type="match status" value="1"/>
</dbReference>
<dbReference type="InterPro" id="IPR006016">
    <property type="entry name" value="UspA"/>
</dbReference>
<dbReference type="InterPro" id="IPR006015">
    <property type="entry name" value="Universal_stress_UspA"/>
</dbReference>
<comment type="similarity">
    <text evidence="1">Belongs to the universal stress protein A family.</text>
</comment>
<dbReference type="CDD" id="cd00293">
    <property type="entry name" value="USP-like"/>
    <property type="match status" value="1"/>
</dbReference>
<dbReference type="PRINTS" id="PR01438">
    <property type="entry name" value="UNVRSLSTRESS"/>
</dbReference>
<dbReference type="Gene3D" id="3.40.50.620">
    <property type="entry name" value="HUPs"/>
    <property type="match status" value="1"/>
</dbReference>